<dbReference type="OrthoDB" id="8062037at2759"/>
<evidence type="ECO:0000256" key="7">
    <source>
        <dbReference type="ARBA" id="ARBA00022723"/>
    </source>
</evidence>
<dbReference type="EMBL" id="BDDD01000489">
    <property type="protein sequence ID" value="GAV66584.1"/>
    <property type="molecule type" value="Genomic_DNA"/>
</dbReference>
<dbReference type="SMART" id="SM00184">
    <property type="entry name" value="RING"/>
    <property type="match status" value="1"/>
</dbReference>
<gene>
    <name evidence="16" type="ORF">CFOL_v3_10094</name>
</gene>
<dbReference type="GO" id="GO:0016020">
    <property type="term" value="C:membrane"/>
    <property type="evidence" value="ECO:0007669"/>
    <property type="project" value="UniProtKB-SubCell"/>
</dbReference>
<evidence type="ECO:0000256" key="14">
    <source>
        <dbReference type="PROSITE-ProRule" id="PRU00175"/>
    </source>
</evidence>
<dbReference type="STRING" id="3775.A0A1Q3BFF0"/>
<dbReference type="InterPro" id="IPR013083">
    <property type="entry name" value="Znf_RING/FYVE/PHD"/>
</dbReference>
<comment type="caution">
    <text evidence="16">The sequence shown here is derived from an EMBL/GenBank/DDBJ whole genome shotgun (WGS) entry which is preliminary data.</text>
</comment>
<proteinExistence type="inferred from homology"/>
<dbReference type="InterPro" id="IPR001841">
    <property type="entry name" value="Znf_RING"/>
</dbReference>
<dbReference type="AlphaFoldDB" id="A0A1Q3BFF0"/>
<dbReference type="PANTHER" id="PTHR46913:SF1">
    <property type="entry name" value="RING-H2 FINGER PROTEIN ATL16"/>
    <property type="match status" value="1"/>
</dbReference>
<reference evidence="17" key="1">
    <citation type="submission" date="2016-04" db="EMBL/GenBank/DDBJ databases">
        <title>Cephalotus genome sequencing.</title>
        <authorList>
            <person name="Fukushima K."/>
            <person name="Hasebe M."/>
            <person name="Fang X."/>
        </authorList>
    </citation>
    <scope>NUCLEOTIDE SEQUENCE [LARGE SCALE GENOMIC DNA]</scope>
    <source>
        <strain evidence="17">cv. St1</strain>
    </source>
</reference>
<dbReference type="CDD" id="cd16461">
    <property type="entry name" value="RING-H2_EL5-like"/>
    <property type="match status" value="1"/>
</dbReference>
<sequence length="240" mass="25957">MLAAVTSLLLVILFVLLLNIYAKWFLAQARHRRRTSMSVSHVLRPAATRFHHFHSFTFDTTTVSSSPSKGLEAAIVASIPLFVYRVEEHNPGLECVVCLSPFDENDVGRNLPKCGHAFHVECIDMWLHSHSNCPICRAPVVVGDCKLVNDVNDSVVSGGESLEVVSSELGVSDVGDQSRLEIASVVSTCEGEDVVVSDSSSSSSSSALSSTLGCSLKRMLSRNRSECKVFPSSNCSVLNV</sequence>
<evidence type="ECO:0000256" key="9">
    <source>
        <dbReference type="ARBA" id="ARBA00022786"/>
    </source>
</evidence>
<keyword evidence="9" id="KW-0833">Ubl conjugation pathway</keyword>
<comment type="pathway">
    <text evidence="3">Protein modification; protein ubiquitination.</text>
</comment>
<comment type="similarity">
    <text evidence="13">Belongs to the RING-type zinc finger family. ATL subfamily.</text>
</comment>
<feature type="domain" description="RING-type" evidence="15">
    <location>
        <begin position="95"/>
        <end position="137"/>
    </location>
</feature>
<evidence type="ECO:0000256" key="1">
    <source>
        <dbReference type="ARBA" id="ARBA00000900"/>
    </source>
</evidence>
<keyword evidence="7" id="KW-0479">Metal-binding</keyword>
<keyword evidence="6" id="KW-0812">Transmembrane</keyword>
<dbReference type="GO" id="GO:0061630">
    <property type="term" value="F:ubiquitin protein ligase activity"/>
    <property type="evidence" value="ECO:0007669"/>
    <property type="project" value="UniProtKB-EC"/>
</dbReference>
<organism evidence="16 17">
    <name type="scientific">Cephalotus follicularis</name>
    <name type="common">Albany pitcher plant</name>
    <dbReference type="NCBI Taxonomy" id="3775"/>
    <lineage>
        <taxon>Eukaryota</taxon>
        <taxon>Viridiplantae</taxon>
        <taxon>Streptophyta</taxon>
        <taxon>Embryophyta</taxon>
        <taxon>Tracheophyta</taxon>
        <taxon>Spermatophyta</taxon>
        <taxon>Magnoliopsida</taxon>
        <taxon>eudicotyledons</taxon>
        <taxon>Gunneridae</taxon>
        <taxon>Pentapetalae</taxon>
        <taxon>rosids</taxon>
        <taxon>fabids</taxon>
        <taxon>Oxalidales</taxon>
        <taxon>Cephalotaceae</taxon>
        <taxon>Cephalotus</taxon>
    </lineage>
</organism>
<keyword evidence="10" id="KW-0862">Zinc</keyword>
<dbReference type="Pfam" id="PF13639">
    <property type="entry name" value="zf-RING_2"/>
    <property type="match status" value="1"/>
</dbReference>
<dbReference type="GO" id="GO:0016567">
    <property type="term" value="P:protein ubiquitination"/>
    <property type="evidence" value="ECO:0007669"/>
    <property type="project" value="InterPro"/>
</dbReference>
<name>A0A1Q3BFF0_CEPFO</name>
<comment type="catalytic activity">
    <reaction evidence="1">
        <text>S-ubiquitinyl-[E2 ubiquitin-conjugating enzyme]-L-cysteine + [acceptor protein]-L-lysine = [E2 ubiquitin-conjugating enzyme]-L-cysteine + N(6)-ubiquitinyl-[acceptor protein]-L-lysine.</text>
        <dbReference type="EC" id="2.3.2.27"/>
    </reaction>
</comment>
<evidence type="ECO:0000256" key="11">
    <source>
        <dbReference type="ARBA" id="ARBA00022989"/>
    </source>
</evidence>
<dbReference type="Proteomes" id="UP000187406">
    <property type="component" value="Unassembled WGS sequence"/>
</dbReference>
<evidence type="ECO:0000256" key="13">
    <source>
        <dbReference type="ARBA" id="ARBA00024209"/>
    </source>
</evidence>
<keyword evidence="5" id="KW-0808">Transferase</keyword>
<comment type="subcellular location">
    <subcellularLocation>
        <location evidence="2">Membrane</location>
        <topology evidence="2">Single-pass membrane protein</topology>
    </subcellularLocation>
</comment>
<keyword evidence="17" id="KW-1185">Reference proteome</keyword>
<evidence type="ECO:0000256" key="8">
    <source>
        <dbReference type="ARBA" id="ARBA00022771"/>
    </source>
</evidence>
<dbReference type="SUPFAM" id="SSF57850">
    <property type="entry name" value="RING/U-box"/>
    <property type="match status" value="1"/>
</dbReference>
<accession>A0A1Q3BFF0</accession>
<evidence type="ECO:0000313" key="17">
    <source>
        <dbReference type="Proteomes" id="UP000187406"/>
    </source>
</evidence>
<evidence type="ECO:0000313" key="16">
    <source>
        <dbReference type="EMBL" id="GAV66584.1"/>
    </source>
</evidence>
<evidence type="ECO:0000256" key="6">
    <source>
        <dbReference type="ARBA" id="ARBA00022692"/>
    </source>
</evidence>
<evidence type="ECO:0000256" key="12">
    <source>
        <dbReference type="ARBA" id="ARBA00023136"/>
    </source>
</evidence>
<dbReference type="GO" id="GO:0008270">
    <property type="term" value="F:zinc ion binding"/>
    <property type="evidence" value="ECO:0007669"/>
    <property type="project" value="UniProtKB-KW"/>
</dbReference>
<evidence type="ECO:0000256" key="3">
    <source>
        <dbReference type="ARBA" id="ARBA00004906"/>
    </source>
</evidence>
<dbReference type="InterPro" id="IPR044600">
    <property type="entry name" value="ATL1/ATL16-like"/>
</dbReference>
<evidence type="ECO:0000256" key="4">
    <source>
        <dbReference type="ARBA" id="ARBA00012483"/>
    </source>
</evidence>
<protein>
    <recommendedName>
        <fullName evidence="4">RING-type E3 ubiquitin transferase</fullName>
        <ecNumber evidence="4">2.3.2.27</ecNumber>
    </recommendedName>
</protein>
<evidence type="ECO:0000256" key="2">
    <source>
        <dbReference type="ARBA" id="ARBA00004167"/>
    </source>
</evidence>
<dbReference type="PROSITE" id="PS50089">
    <property type="entry name" value="ZF_RING_2"/>
    <property type="match status" value="1"/>
</dbReference>
<evidence type="ECO:0000256" key="10">
    <source>
        <dbReference type="ARBA" id="ARBA00022833"/>
    </source>
</evidence>
<dbReference type="PANTHER" id="PTHR46913">
    <property type="entry name" value="RING-H2 FINGER PROTEIN ATL16"/>
    <property type="match status" value="1"/>
</dbReference>
<keyword evidence="8 14" id="KW-0863">Zinc-finger</keyword>
<keyword evidence="12" id="KW-0472">Membrane</keyword>
<keyword evidence="11" id="KW-1133">Transmembrane helix</keyword>
<evidence type="ECO:0000256" key="5">
    <source>
        <dbReference type="ARBA" id="ARBA00022679"/>
    </source>
</evidence>
<dbReference type="Gene3D" id="3.30.40.10">
    <property type="entry name" value="Zinc/RING finger domain, C3HC4 (zinc finger)"/>
    <property type="match status" value="1"/>
</dbReference>
<dbReference type="InParanoid" id="A0A1Q3BFF0"/>
<dbReference type="EC" id="2.3.2.27" evidence="4"/>
<evidence type="ECO:0000259" key="15">
    <source>
        <dbReference type="PROSITE" id="PS50089"/>
    </source>
</evidence>